<accession>A0A6C2UPK0</accession>
<protein>
    <submittedName>
        <fullName evidence="1">Uncharacterized protein</fullName>
    </submittedName>
</protein>
<evidence type="ECO:0000313" key="2">
    <source>
        <dbReference type="Proteomes" id="UP000346198"/>
    </source>
</evidence>
<gene>
    <name evidence="1" type="ORF">SCARR_04312</name>
</gene>
<organism evidence="1 2">
    <name type="scientific">Pontiella sulfatireligans</name>
    <dbReference type="NCBI Taxonomy" id="2750658"/>
    <lineage>
        <taxon>Bacteria</taxon>
        <taxon>Pseudomonadati</taxon>
        <taxon>Kiritimatiellota</taxon>
        <taxon>Kiritimatiellia</taxon>
        <taxon>Kiritimatiellales</taxon>
        <taxon>Pontiellaceae</taxon>
        <taxon>Pontiella</taxon>
    </lineage>
</organism>
<dbReference type="EMBL" id="CAAHFH010000002">
    <property type="protein sequence ID" value="VGO22230.1"/>
    <property type="molecule type" value="Genomic_DNA"/>
</dbReference>
<keyword evidence="2" id="KW-1185">Reference proteome</keyword>
<evidence type="ECO:0000313" key="1">
    <source>
        <dbReference type="EMBL" id="VGO22230.1"/>
    </source>
</evidence>
<sequence>MKLRRSVRTASCPSCSLAKRVFNSLLIGLLPVSSFALDTELHGFVDGRAGVRTQNDPHEDDRSLSELRLQLDSKTYFDWGEFNARGDFVYDDLADDRGKVDLENGDGFVDLRELNALFTPVAWADMKVGRQILTWGTGDLLFINDLFPKDWNSFLLGRDVEYLKAPSDAVYASLFPSFGNIDLAYTPRFDADRYVDGRRISYWNPLTQSIAGQNAVIDAERRDAWFKDDEIAARYYRDVKGYEAALYLYSGYWKSPTGYDADDANYYFPQLNVYGASAKGALGRGLFNVEAGYYDSREDRGGDDPLVPNSEARFLTGYEREVAKNLSAGMQYYVEWMMDYDGYKDGVPDRSTARDELRHVLTLRLTQMLLNQNLTLSLFTFYSPSDNDAYFRPVATYKISDHWMVTANANIFVGKDDYTFFGQFKDDSNVNLGVRCSF</sequence>
<dbReference type="AlphaFoldDB" id="A0A6C2UPK0"/>
<dbReference type="Proteomes" id="UP000346198">
    <property type="component" value="Unassembled WGS sequence"/>
</dbReference>
<name>A0A6C2UPK0_9BACT</name>
<reference evidence="1 2" key="1">
    <citation type="submission" date="2019-04" db="EMBL/GenBank/DDBJ databases">
        <authorList>
            <person name="Van Vliet M D."/>
        </authorList>
    </citation>
    <scope>NUCLEOTIDE SEQUENCE [LARGE SCALE GENOMIC DNA]</scope>
    <source>
        <strain evidence="1 2">F21</strain>
    </source>
</reference>
<proteinExistence type="predicted"/>